<organism evidence="7 8">
    <name type="scientific">Dendrobium catenatum</name>
    <dbReference type="NCBI Taxonomy" id="906689"/>
    <lineage>
        <taxon>Eukaryota</taxon>
        <taxon>Viridiplantae</taxon>
        <taxon>Streptophyta</taxon>
        <taxon>Embryophyta</taxon>
        <taxon>Tracheophyta</taxon>
        <taxon>Spermatophyta</taxon>
        <taxon>Magnoliopsida</taxon>
        <taxon>Liliopsida</taxon>
        <taxon>Asparagales</taxon>
        <taxon>Orchidaceae</taxon>
        <taxon>Epidendroideae</taxon>
        <taxon>Malaxideae</taxon>
        <taxon>Dendrobiinae</taxon>
        <taxon>Dendrobium</taxon>
    </lineage>
</organism>
<dbReference type="InterPro" id="IPR043502">
    <property type="entry name" value="DNA/RNA_pol_sf"/>
</dbReference>
<dbReference type="InterPro" id="IPR001584">
    <property type="entry name" value="Integrase_cat-core"/>
</dbReference>
<sequence length="1047" mass="117268">MASSATSPLTASTVSSTDSGIPASLKFVVSNLRTLVPTQLTTDNYALWKNQIVKLLRANGFEHFLESSDKASEAQDASSSLTTASATALWLLTDRNLSAAICSTISPTVLPYVLNLDSTADIWKALETRFQSSNRSKVLQLKNELNSISMKNQTMIQYLTAIKILVDQIAAAGSTIESEDIIMYILNGLPPQYQAFKTIIRTMQSSLSLDNFYSILISEEIHVHNDATRFSLPTDQQSALYAGRGHFKNNKGKSQTGSQNKGRDPSKPILTCQICNKKGHSATSCWHRLNINYVPSQPHDKQPKAFSATTDSKNPNEWYLDSGASAHMTNNTDNLTTSTSYQGSDSITIGDGSHIPIAHSGTGILPTPFRKLKLSNLLHIPNISYNLVSISNLVKDNNISITFNPNGFTMKDMTTGCIILRGPYKDGLYPIATSHTSQTALQASRSSSAVWHNRLGHPNQRTMRLIASAYPQLHISISSFQCVACSSCKGHKMPFSKSCNRMKTPLALLHSDVWGPSPVTSNQGFRYYVTFIDDFSRYTWIFPCSNKSDVPHIFINFKTFIENQTNYKIKILRTDGGTEYRNITLSKFLSSNGIQHQLSCPYTPEQNGVAERKHRHIIETTRTLLHQASVPLQFWPDAANTAVYLINRLPSSNTNNYSPFQSFYKQHPSYDHLKTFGCECFPLSHPPLRHKLQQKSQSCVFLGYSEQYKGYKCLNKHTNSIQYSRHVTFMENSFPFDAGEIKKSTDITLDIPCSLLLPISQVQHKPNDTIVLPTTRFSPQTNKDPQTTQPDPVTTISSQPINHHPMITRNHTGSLKPRTRLNLFHQTTDTGSSEPASYTQAVKSADWRNAMATEFFALQKQGTWILVPPPKSASVLGCRWTFRTKRHKDGSVARLKARLVAQGNNQEQGIDYFETFSPVAKLPTIRILITVALFYDRDIQQFDIENAFLHGKLSEIVYMRQPKGFEDPSLPDHVCLLQKAIYGLKQSPRQWYTTLTDHVISLGFKCSQADPSLLSYTHNHIQIYLLVYVDDLLITGNDKQAISVFIS</sequence>
<feature type="region of interest" description="Disordered" evidence="5">
    <location>
        <begin position="243"/>
        <end position="268"/>
    </location>
</feature>
<dbReference type="Pfam" id="PF22936">
    <property type="entry name" value="Pol_BBD"/>
    <property type="match status" value="1"/>
</dbReference>
<gene>
    <name evidence="7" type="ORF">MA16_Dca019118</name>
</gene>
<dbReference type="SUPFAM" id="SSF56672">
    <property type="entry name" value="DNA/RNA polymerases"/>
    <property type="match status" value="1"/>
</dbReference>
<name>A0A2I0W5D3_9ASPA</name>
<keyword evidence="1" id="KW-0645">Protease</keyword>
<keyword evidence="3" id="KW-0064">Aspartyl protease</keyword>
<dbReference type="Pfam" id="PF07727">
    <property type="entry name" value="RVT_2"/>
    <property type="match status" value="1"/>
</dbReference>
<keyword evidence="2" id="KW-0479">Metal-binding</keyword>
<dbReference type="InterPro" id="IPR012337">
    <property type="entry name" value="RNaseH-like_sf"/>
</dbReference>
<dbReference type="GO" id="GO:0046872">
    <property type="term" value="F:metal ion binding"/>
    <property type="evidence" value="ECO:0007669"/>
    <property type="project" value="UniProtKB-KW"/>
</dbReference>
<dbReference type="InterPro" id="IPR057670">
    <property type="entry name" value="SH3_retrovirus"/>
</dbReference>
<dbReference type="Pfam" id="PF25597">
    <property type="entry name" value="SH3_retrovirus"/>
    <property type="match status" value="1"/>
</dbReference>
<keyword evidence="8" id="KW-1185">Reference proteome</keyword>
<dbReference type="PANTHER" id="PTHR42648">
    <property type="entry name" value="TRANSPOSASE, PUTATIVE-RELATED"/>
    <property type="match status" value="1"/>
</dbReference>
<proteinExistence type="predicted"/>
<dbReference type="PROSITE" id="PS50994">
    <property type="entry name" value="INTEGRASE"/>
    <property type="match status" value="1"/>
</dbReference>
<evidence type="ECO:0000256" key="3">
    <source>
        <dbReference type="ARBA" id="ARBA00022750"/>
    </source>
</evidence>
<dbReference type="InterPro" id="IPR025724">
    <property type="entry name" value="GAG-pre-integrase_dom"/>
</dbReference>
<evidence type="ECO:0000256" key="5">
    <source>
        <dbReference type="SAM" id="MobiDB-lite"/>
    </source>
</evidence>
<reference evidence="7 8" key="2">
    <citation type="journal article" date="2017" name="Nature">
        <title>The Apostasia genome and the evolution of orchids.</title>
        <authorList>
            <person name="Zhang G.Q."/>
            <person name="Liu K.W."/>
            <person name="Li Z."/>
            <person name="Lohaus R."/>
            <person name="Hsiao Y.Y."/>
            <person name="Niu S.C."/>
            <person name="Wang J.Y."/>
            <person name="Lin Y.C."/>
            <person name="Xu Q."/>
            <person name="Chen L.J."/>
            <person name="Yoshida K."/>
            <person name="Fujiwara S."/>
            <person name="Wang Z.W."/>
            <person name="Zhang Y.Q."/>
            <person name="Mitsuda N."/>
            <person name="Wang M."/>
            <person name="Liu G.H."/>
            <person name="Pecoraro L."/>
            <person name="Huang H.X."/>
            <person name="Xiao X.J."/>
            <person name="Lin M."/>
            <person name="Wu X.Y."/>
            <person name="Wu W.L."/>
            <person name="Chen Y.Y."/>
            <person name="Chang S.B."/>
            <person name="Sakamoto S."/>
            <person name="Ohme-Takagi M."/>
            <person name="Yagi M."/>
            <person name="Zeng S.J."/>
            <person name="Shen C.Y."/>
            <person name="Yeh C.M."/>
            <person name="Luo Y.B."/>
            <person name="Tsai W.C."/>
            <person name="Van de Peer Y."/>
            <person name="Liu Z.J."/>
        </authorList>
    </citation>
    <scope>NUCLEOTIDE SEQUENCE [LARGE SCALE GENOMIC DNA]</scope>
    <source>
        <tissue evidence="7">The whole plant</tissue>
    </source>
</reference>
<dbReference type="Pfam" id="PF13976">
    <property type="entry name" value="gag_pre-integrs"/>
    <property type="match status" value="1"/>
</dbReference>
<dbReference type="GO" id="GO:0004190">
    <property type="term" value="F:aspartic-type endopeptidase activity"/>
    <property type="evidence" value="ECO:0007669"/>
    <property type="project" value="UniProtKB-KW"/>
</dbReference>
<evidence type="ECO:0000256" key="4">
    <source>
        <dbReference type="ARBA" id="ARBA00022801"/>
    </source>
</evidence>
<dbReference type="SUPFAM" id="SSF53098">
    <property type="entry name" value="Ribonuclease H-like"/>
    <property type="match status" value="1"/>
</dbReference>
<evidence type="ECO:0000256" key="1">
    <source>
        <dbReference type="ARBA" id="ARBA00022670"/>
    </source>
</evidence>
<dbReference type="GO" id="GO:0006508">
    <property type="term" value="P:proteolysis"/>
    <property type="evidence" value="ECO:0007669"/>
    <property type="project" value="UniProtKB-KW"/>
</dbReference>
<feature type="region of interest" description="Disordered" evidence="5">
    <location>
        <begin position="774"/>
        <end position="814"/>
    </location>
</feature>
<dbReference type="GO" id="GO:0003676">
    <property type="term" value="F:nucleic acid binding"/>
    <property type="evidence" value="ECO:0007669"/>
    <property type="project" value="InterPro"/>
</dbReference>
<dbReference type="InterPro" id="IPR036397">
    <property type="entry name" value="RNaseH_sf"/>
</dbReference>
<feature type="domain" description="Integrase catalytic" evidence="6">
    <location>
        <begin position="501"/>
        <end position="667"/>
    </location>
</feature>
<dbReference type="AlphaFoldDB" id="A0A2I0W5D3"/>
<dbReference type="InterPro" id="IPR054722">
    <property type="entry name" value="PolX-like_BBD"/>
</dbReference>
<evidence type="ECO:0000256" key="2">
    <source>
        <dbReference type="ARBA" id="ARBA00022723"/>
    </source>
</evidence>
<evidence type="ECO:0000259" key="6">
    <source>
        <dbReference type="PROSITE" id="PS50994"/>
    </source>
</evidence>
<dbReference type="Gene3D" id="3.30.420.10">
    <property type="entry name" value="Ribonuclease H-like superfamily/Ribonuclease H"/>
    <property type="match status" value="1"/>
</dbReference>
<dbReference type="Proteomes" id="UP000233837">
    <property type="component" value="Unassembled WGS sequence"/>
</dbReference>
<dbReference type="Pfam" id="PF00665">
    <property type="entry name" value="rve"/>
    <property type="match status" value="1"/>
</dbReference>
<reference evidence="7 8" key="1">
    <citation type="journal article" date="2016" name="Sci. Rep.">
        <title>The Dendrobium catenatum Lindl. genome sequence provides insights into polysaccharide synthase, floral development and adaptive evolution.</title>
        <authorList>
            <person name="Zhang G.Q."/>
            <person name="Xu Q."/>
            <person name="Bian C."/>
            <person name="Tsai W.C."/>
            <person name="Yeh C.M."/>
            <person name="Liu K.W."/>
            <person name="Yoshida K."/>
            <person name="Zhang L.S."/>
            <person name="Chang S.B."/>
            <person name="Chen F."/>
            <person name="Shi Y."/>
            <person name="Su Y.Y."/>
            <person name="Zhang Y.Q."/>
            <person name="Chen L.J."/>
            <person name="Yin Y."/>
            <person name="Lin M."/>
            <person name="Huang H."/>
            <person name="Deng H."/>
            <person name="Wang Z.W."/>
            <person name="Zhu S.L."/>
            <person name="Zhao X."/>
            <person name="Deng C."/>
            <person name="Niu S.C."/>
            <person name="Huang J."/>
            <person name="Wang M."/>
            <person name="Liu G.H."/>
            <person name="Yang H.J."/>
            <person name="Xiao X.J."/>
            <person name="Hsiao Y.Y."/>
            <person name="Wu W.L."/>
            <person name="Chen Y.Y."/>
            <person name="Mitsuda N."/>
            <person name="Ohme-Takagi M."/>
            <person name="Luo Y.B."/>
            <person name="Van de Peer Y."/>
            <person name="Liu Z.J."/>
        </authorList>
    </citation>
    <scope>NUCLEOTIDE SEQUENCE [LARGE SCALE GENOMIC DNA]</scope>
    <source>
        <tissue evidence="7">The whole plant</tissue>
    </source>
</reference>
<dbReference type="PANTHER" id="PTHR42648:SF26">
    <property type="entry name" value="INTEGRASE CATALYTIC DOMAIN-CONTAINING PROTEIN"/>
    <property type="match status" value="1"/>
</dbReference>
<dbReference type="GO" id="GO:0015074">
    <property type="term" value="P:DNA integration"/>
    <property type="evidence" value="ECO:0007669"/>
    <property type="project" value="InterPro"/>
</dbReference>
<feature type="compositionally biased region" description="Low complexity" evidence="5">
    <location>
        <begin position="784"/>
        <end position="795"/>
    </location>
</feature>
<accession>A0A2I0W5D3</accession>
<evidence type="ECO:0000313" key="7">
    <source>
        <dbReference type="EMBL" id="PKU70861.1"/>
    </source>
</evidence>
<evidence type="ECO:0000313" key="8">
    <source>
        <dbReference type="Proteomes" id="UP000233837"/>
    </source>
</evidence>
<keyword evidence="4" id="KW-0378">Hydrolase</keyword>
<dbReference type="EMBL" id="KZ502909">
    <property type="protein sequence ID" value="PKU70861.1"/>
    <property type="molecule type" value="Genomic_DNA"/>
</dbReference>
<dbReference type="Pfam" id="PF14223">
    <property type="entry name" value="Retrotran_gag_2"/>
    <property type="match status" value="1"/>
</dbReference>
<protein>
    <submittedName>
        <fullName evidence="7">Retrovirus-related Pol polyprotein from transposon TNT 1-94</fullName>
    </submittedName>
</protein>
<dbReference type="InterPro" id="IPR013103">
    <property type="entry name" value="RVT_2"/>
</dbReference>
<dbReference type="InterPro" id="IPR039537">
    <property type="entry name" value="Retrotran_Ty1/copia-like"/>
</dbReference>